<dbReference type="STRING" id="2340.JV46_16700"/>
<dbReference type="PANTHER" id="PTHR43427">
    <property type="entry name" value="CHLORIDE CHANNEL PROTEIN CLC-E"/>
    <property type="match status" value="1"/>
</dbReference>
<feature type="transmembrane region" description="Helical" evidence="10">
    <location>
        <begin position="21"/>
        <end position="47"/>
    </location>
</feature>
<comment type="subcellular location">
    <subcellularLocation>
        <location evidence="1">Membrane</location>
        <topology evidence="1">Multi-pass membrane protein</topology>
    </subcellularLocation>
</comment>
<dbReference type="GO" id="GO:0005254">
    <property type="term" value="F:chloride channel activity"/>
    <property type="evidence" value="ECO:0007669"/>
    <property type="project" value="UniProtKB-KW"/>
</dbReference>
<keyword evidence="5" id="KW-0406">Ion transport</keyword>
<evidence type="ECO:0000256" key="10">
    <source>
        <dbReference type="SAM" id="Phobius"/>
    </source>
</evidence>
<feature type="transmembrane region" description="Helical" evidence="10">
    <location>
        <begin position="341"/>
        <end position="360"/>
    </location>
</feature>
<dbReference type="GeneID" id="86992276"/>
<dbReference type="Proteomes" id="UP000190962">
    <property type="component" value="Unassembled WGS sequence"/>
</dbReference>
<evidence type="ECO:0000313" key="13">
    <source>
        <dbReference type="Proteomes" id="UP000030856"/>
    </source>
</evidence>
<evidence type="ECO:0000256" key="9">
    <source>
        <dbReference type="ARBA" id="ARBA00023303"/>
    </source>
</evidence>
<feature type="transmembrane region" description="Helical" evidence="10">
    <location>
        <begin position="271"/>
        <end position="289"/>
    </location>
</feature>
<keyword evidence="6 10" id="KW-0472">Membrane</keyword>
<feature type="transmembrane region" description="Helical" evidence="10">
    <location>
        <begin position="114"/>
        <end position="134"/>
    </location>
</feature>
<dbReference type="InterPro" id="IPR001807">
    <property type="entry name" value="ClC"/>
</dbReference>
<dbReference type="EMBL" id="JRAA01000001">
    <property type="protein sequence ID" value="KHF26410.1"/>
    <property type="molecule type" value="Genomic_DNA"/>
</dbReference>
<dbReference type="PATRIC" id="fig|2340.3.peg.921"/>
<feature type="transmembrane region" description="Helical" evidence="10">
    <location>
        <begin position="164"/>
        <end position="189"/>
    </location>
</feature>
<keyword evidence="4 10" id="KW-1133">Transmembrane helix</keyword>
<feature type="transmembrane region" description="Helical" evidence="10">
    <location>
        <begin position="309"/>
        <end position="332"/>
    </location>
</feature>
<dbReference type="CDD" id="cd00400">
    <property type="entry name" value="Voltage_gated_ClC"/>
    <property type="match status" value="1"/>
</dbReference>
<comment type="caution">
    <text evidence="11">The sequence shown here is derived from an EMBL/GenBank/DDBJ whole genome shotgun (WGS) entry which is preliminary data.</text>
</comment>
<keyword evidence="3 10" id="KW-0812">Transmembrane</keyword>
<keyword evidence="13" id="KW-1185">Reference proteome</keyword>
<dbReference type="EMBL" id="MPNX01000004">
    <property type="protein sequence ID" value="OOY35511.1"/>
    <property type="molecule type" value="Genomic_DNA"/>
</dbReference>
<dbReference type="GO" id="GO:0034707">
    <property type="term" value="C:chloride channel complex"/>
    <property type="evidence" value="ECO:0007669"/>
    <property type="project" value="UniProtKB-KW"/>
</dbReference>
<evidence type="ECO:0000256" key="1">
    <source>
        <dbReference type="ARBA" id="ARBA00004141"/>
    </source>
</evidence>
<dbReference type="Proteomes" id="UP000030856">
    <property type="component" value="Unassembled WGS sequence"/>
</dbReference>
<keyword evidence="2" id="KW-0813">Transport</keyword>
<feature type="transmembrane region" description="Helical" evidence="10">
    <location>
        <begin position="201"/>
        <end position="220"/>
    </location>
</feature>
<sequence length="580" mass="61499">MTPWWQKQSEEARLRLARHDALLHLAVLAVIAGVLSGLVIIAFRLLVEELAAFWSPSGSEEDFEAVSLQYRLVLPLLGAVLLAILYVRFGKGVRVLGVARVIERMNYHQGHHSLRGFLMQFFGATIAIVSGHSVGREGPHVFLGAAASSLFGQKLRLPNNSIRTLVACGTAAGIAASFNTPLAGVIFALEVVVMEYTIASFIPVVLAAASATLVSIAAFGNAPAFTIQPLSLTSLTDVPMVILLGLIAGALATLMILLVKLVAGRAKRLEMWQRMLIAGFVMLPFAWLLPQTMGVGYDTVNQLFGGETLLQLALLLVLGKLLATSAVIGLGIPGGIIGPSLFIGAALGAACEALAVSAGMDVVPGFLPLLGMGAMMGATLQAPLAALTAMMELTHAPGIIMPGMLAIVIASMTASEVFGQESIFITMMKAAGLDIDQNPVRQALRRLGVVSAMSTDFSRTRQQIKVGEAQQLLQDKPVWLLVEKDDGSAVLLRAVDLAGVIGEKEEANSDPVEEATIDLLDIPGQRFDATAVSSRATLQEALEKLDTQVAEALYVESDSVTGVPRIYGILTRDMIESAYR</sequence>
<proteinExistence type="predicted"/>
<name>A0A0B0HBJ9_SOVGS</name>
<evidence type="ECO:0000256" key="2">
    <source>
        <dbReference type="ARBA" id="ARBA00022448"/>
    </source>
</evidence>
<evidence type="ECO:0000256" key="3">
    <source>
        <dbReference type="ARBA" id="ARBA00022692"/>
    </source>
</evidence>
<evidence type="ECO:0000313" key="14">
    <source>
        <dbReference type="Proteomes" id="UP000190962"/>
    </source>
</evidence>
<keyword evidence="7" id="KW-0869">Chloride channel</keyword>
<evidence type="ECO:0000256" key="6">
    <source>
        <dbReference type="ARBA" id="ARBA00023136"/>
    </source>
</evidence>
<feature type="transmembrane region" description="Helical" evidence="10">
    <location>
        <begin position="366"/>
        <end position="387"/>
    </location>
</feature>
<gene>
    <name evidence="11" type="primary">eriC</name>
    <name evidence="12" type="ORF">BOV88_04520</name>
    <name evidence="11" type="ORF">JV46_16700</name>
</gene>
<reference evidence="12 14" key="2">
    <citation type="submission" date="2016-11" db="EMBL/GenBank/DDBJ databases">
        <title>Mixed transmission modes and dynamic genome evolution in an obligate animal-bacterial symbiosis.</title>
        <authorList>
            <person name="Russell S.L."/>
            <person name="Corbett-Detig R.B."/>
            <person name="Cavanaugh C.M."/>
        </authorList>
    </citation>
    <scope>NUCLEOTIDE SEQUENCE [LARGE SCALE GENOMIC DNA]</scope>
    <source>
        <strain evidence="12">MA-KB16</strain>
    </source>
</reference>
<evidence type="ECO:0000256" key="7">
    <source>
        <dbReference type="ARBA" id="ARBA00023173"/>
    </source>
</evidence>
<evidence type="ECO:0000256" key="4">
    <source>
        <dbReference type="ARBA" id="ARBA00022989"/>
    </source>
</evidence>
<keyword evidence="8" id="KW-0868">Chloride</keyword>
<dbReference type="PRINTS" id="PR00762">
    <property type="entry name" value="CLCHANNEL"/>
</dbReference>
<dbReference type="InterPro" id="IPR014743">
    <property type="entry name" value="Cl-channel_core"/>
</dbReference>
<evidence type="ECO:0000256" key="5">
    <source>
        <dbReference type="ARBA" id="ARBA00023065"/>
    </source>
</evidence>
<dbReference type="AlphaFoldDB" id="A0A0B0HBJ9"/>
<evidence type="ECO:0000313" key="12">
    <source>
        <dbReference type="EMBL" id="OOY35511.1"/>
    </source>
</evidence>
<reference evidence="11 13" key="1">
    <citation type="journal article" date="2014" name="BMC Genomics">
        <title>The genome of the intracellular bacterium of the coastal bivalve, Solemya velum: a blueprint for thriving in and out of symbiosis.</title>
        <authorList>
            <person name="Dmytrenko O."/>
            <person name="Russell S.L."/>
            <person name="Loo W.T."/>
            <person name="Fontanez K.M."/>
            <person name="Liao L."/>
            <person name="Roeselers G."/>
            <person name="Sharma R."/>
            <person name="Stewart F.J."/>
            <person name="Newton I.L."/>
            <person name="Woyke T."/>
            <person name="Wu D."/>
            <person name="Lang J.M."/>
            <person name="Eisen J.A."/>
            <person name="Cavanaugh C.M."/>
        </authorList>
    </citation>
    <scope>NUCLEOTIDE SEQUENCE [LARGE SCALE GENOMIC DNA]</scope>
    <source>
        <strain evidence="11 13">WH</strain>
    </source>
</reference>
<dbReference type="OrthoDB" id="9767361at2"/>
<feature type="transmembrane region" description="Helical" evidence="10">
    <location>
        <begin position="67"/>
        <end position="87"/>
    </location>
</feature>
<feature type="transmembrane region" description="Helical" evidence="10">
    <location>
        <begin position="399"/>
        <end position="419"/>
    </location>
</feature>
<dbReference type="Pfam" id="PF00654">
    <property type="entry name" value="Voltage_CLC"/>
    <property type="match status" value="1"/>
</dbReference>
<dbReference type="SUPFAM" id="SSF81340">
    <property type="entry name" value="Clc chloride channel"/>
    <property type="match status" value="1"/>
</dbReference>
<dbReference type="Gene3D" id="1.10.3080.10">
    <property type="entry name" value="Clc chloride channel"/>
    <property type="match status" value="1"/>
</dbReference>
<dbReference type="InterPro" id="IPR050368">
    <property type="entry name" value="ClC-type_chloride_channel"/>
</dbReference>
<protein>
    <submittedName>
        <fullName evidence="11 12">Chloride channel protein</fullName>
    </submittedName>
</protein>
<organism evidence="11 13">
    <name type="scientific">Solemya velum gill symbiont</name>
    <dbReference type="NCBI Taxonomy" id="2340"/>
    <lineage>
        <taxon>Bacteria</taxon>
        <taxon>Pseudomonadati</taxon>
        <taxon>Pseudomonadota</taxon>
        <taxon>Gammaproteobacteria</taxon>
        <taxon>sulfur-oxidizing symbionts</taxon>
    </lineage>
</organism>
<dbReference type="RefSeq" id="WP_043116183.1">
    <property type="nucleotide sequence ID" value="NZ_JRAA01000001.1"/>
</dbReference>
<keyword evidence="9" id="KW-0407">Ion channel</keyword>
<evidence type="ECO:0000313" key="11">
    <source>
        <dbReference type="EMBL" id="KHF26410.1"/>
    </source>
</evidence>
<dbReference type="eggNOG" id="COG0038">
    <property type="taxonomic scope" value="Bacteria"/>
</dbReference>
<feature type="transmembrane region" description="Helical" evidence="10">
    <location>
        <begin position="240"/>
        <end position="259"/>
    </location>
</feature>
<accession>A0A0B0HBJ9</accession>
<dbReference type="PANTHER" id="PTHR43427:SF6">
    <property type="entry name" value="CHLORIDE CHANNEL PROTEIN CLC-E"/>
    <property type="match status" value="1"/>
</dbReference>
<evidence type="ECO:0000256" key="8">
    <source>
        <dbReference type="ARBA" id="ARBA00023214"/>
    </source>
</evidence>